<dbReference type="Proteomes" id="UP000695562">
    <property type="component" value="Unassembled WGS sequence"/>
</dbReference>
<evidence type="ECO:0000256" key="2">
    <source>
        <dbReference type="ARBA" id="ARBA00023128"/>
    </source>
</evidence>
<feature type="coiled-coil region" evidence="3">
    <location>
        <begin position="110"/>
        <end position="137"/>
    </location>
</feature>
<dbReference type="PANTHER" id="PTHR28133:SF1">
    <property type="entry name" value="REQUIRED FOR RESPIRATORY GROWTH PROTEIN 7, MITOCHONDRIAL"/>
    <property type="match status" value="1"/>
</dbReference>
<dbReference type="InterPro" id="IPR007560">
    <property type="entry name" value="Restrct_endonuc_IV_Mrr"/>
</dbReference>
<dbReference type="OrthoDB" id="20734at2759"/>
<dbReference type="PANTHER" id="PTHR28133">
    <property type="entry name" value="REQUIRED FOR RESPIRATORY GROWTH PROTEIN 7, MITOCHONDRIAL"/>
    <property type="match status" value="1"/>
</dbReference>
<reference evidence="6" key="1">
    <citation type="submission" date="2020-01" db="EMBL/GenBank/DDBJ databases">
        <title>Development of genomics and gene disruption for Polysphondylium violaceum indicates a role for the polyketide synthase stlB in stalk morphogenesis.</title>
        <authorList>
            <person name="Narita B."/>
            <person name="Kawabe Y."/>
            <person name="Kin K."/>
            <person name="Saito T."/>
            <person name="Gibbs R."/>
            <person name="Kuspa A."/>
            <person name="Muzny D."/>
            <person name="Queller D."/>
            <person name="Richards S."/>
            <person name="Strassman J."/>
            <person name="Sucgang R."/>
            <person name="Worley K."/>
            <person name="Schaap P."/>
        </authorList>
    </citation>
    <scope>NUCLEOTIDE SEQUENCE</scope>
    <source>
        <strain evidence="6">QSvi11</strain>
    </source>
</reference>
<proteinExistence type="predicted"/>
<dbReference type="Gene3D" id="3.40.1350.10">
    <property type="match status" value="1"/>
</dbReference>
<feature type="compositionally biased region" description="Low complexity" evidence="4">
    <location>
        <begin position="299"/>
        <end position="313"/>
    </location>
</feature>
<feature type="domain" description="Restriction endonuclease type IV Mrr" evidence="5">
    <location>
        <begin position="142"/>
        <end position="211"/>
    </location>
</feature>
<comment type="subcellular location">
    <subcellularLocation>
        <location evidence="1">Mitochondrion</location>
    </subcellularLocation>
</comment>
<evidence type="ECO:0000256" key="4">
    <source>
        <dbReference type="SAM" id="MobiDB-lite"/>
    </source>
</evidence>
<accession>A0A8J4PZM6</accession>
<dbReference type="GO" id="GO:0009307">
    <property type="term" value="P:DNA restriction-modification system"/>
    <property type="evidence" value="ECO:0007669"/>
    <property type="project" value="InterPro"/>
</dbReference>
<dbReference type="InterPro" id="IPR018828">
    <property type="entry name" value="RRG7"/>
</dbReference>
<dbReference type="SUPFAM" id="SSF52980">
    <property type="entry name" value="Restriction endonuclease-like"/>
    <property type="match status" value="1"/>
</dbReference>
<dbReference type="GO" id="GO:0003677">
    <property type="term" value="F:DNA binding"/>
    <property type="evidence" value="ECO:0007669"/>
    <property type="project" value="InterPro"/>
</dbReference>
<sequence>MFLTRILNKNHCVTRLLNTQVLLYSTTAKKKDWRNKKWFTYDDDDDQHDSLKENQQQQPQKISILNKSESLINDFREKKEPLDSPSLKLDENFDIIKETTIYSHDNVSIKEEQDDDDDDINIQINQLEQERQEEKSKYRIGTEYEYLCISIFNSFGMKLKRSGGSNDKGVDFIGEWKPSTIKYNIIGQCKKYSKKVGPNVIREFDSTLSRYIENQEKQSKSKILKSNHQCIGIITSHSGFTATNKSLIEDYQHPIILCHIVDQGILSFHMNLIARNLLPNLIIARKSISPYDHSTNTLQQQEEQQKKPQSTSTKQLPFYLELLYLNKDNT</sequence>
<evidence type="ECO:0000259" key="5">
    <source>
        <dbReference type="Pfam" id="PF04471"/>
    </source>
</evidence>
<dbReference type="EMBL" id="AJWJ01000038">
    <property type="protein sequence ID" value="KAF2077138.1"/>
    <property type="molecule type" value="Genomic_DNA"/>
</dbReference>
<protein>
    <recommendedName>
        <fullName evidence="5">Restriction endonuclease type IV Mrr domain-containing protein</fullName>
    </recommendedName>
</protein>
<organism evidence="6 7">
    <name type="scientific">Polysphondylium violaceum</name>
    <dbReference type="NCBI Taxonomy" id="133409"/>
    <lineage>
        <taxon>Eukaryota</taxon>
        <taxon>Amoebozoa</taxon>
        <taxon>Evosea</taxon>
        <taxon>Eumycetozoa</taxon>
        <taxon>Dictyostelia</taxon>
        <taxon>Dictyosteliales</taxon>
        <taxon>Dictyosteliaceae</taxon>
        <taxon>Polysphondylium</taxon>
    </lineage>
</organism>
<dbReference type="GO" id="GO:0006281">
    <property type="term" value="P:DNA repair"/>
    <property type="evidence" value="ECO:0007669"/>
    <property type="project" value="UniProtKB-ARBA"/>
</dbReference>
<evidence type="ECO:0000313" key="6">
    <source>
        <dbReference type="EMBL" id="KAF2077138.1"/>
    </source>
</evidence>
<keyword evidence="7" id="KW-1185">Reference proteome</keyword>
<dbReference type="InterPro" id="IPR011335">
    <property type="entry name" value="Restrct_endonuc-II-like"/>
</dbReference>
<dbReference type="GO" id="GO:0004519">
    <property type="term" value="F:endonuclease activity"/>
    <property type="evidence" value="ECO:0007669"/>
    <property type="project" value="InterPro"/>
</dbReference>
<dbReference type="AlphaFoldDB" id="A0A8J4PZM6"/>
<evidence type="ECO:0000256" key="3">
    <source>
        <dbReference type="SAM" id="Coils"/>
    </source>
</evidence>
<dbReference type="InterPro" id="IPR011856">
    <property type="entry name" value="tRNA_endonuc-like_dom_sf"/>
</dbReference>
<feature type="region of interest" description="Disordered" evidence="4">
    <location>
        <begin position="294"/>
        <end position="313"/>
    </location>
</feature>
<dbReference type="GO" id="GO:0005739">
    <property type="term" value="C:mitochondrion"/>
    <property type="evidence" value="ECO:0007669"/>
    <property type="project" value="UniProtKB-SubCell"/>
</dbReference>
<dbReference type="Pfam" id="PF04471">
    <property type="entry name" value="Mrr_cat"/>
    <property type="match status" value="1"/>
</dbReference>
<gene>
    <name evidence="6" type="ORF">CYY_001585</name>
</gene>
<keyword evidence="2" id="KW-0496">Mitochondrion</keyword>
<name>A0A8J4PZM6_9MYCE</name>
<keyword evidence="3" id="KW-0175">Coiled coil</keyword>
<evidence type="ECO:0000256" key="1">
    <source>
        <dbReference type="ARBA" id="ARBA00004173"/>
    </source>
</evidence>
<comment type="caution">
    <text evidence="6">The sequence shown here is derived from an EMBL/GenBank/DDBJ whole genome shotgun (WGS) entry which is preliminary data.</text>
</comment>
<evidence type="ECO:0000313" key="7">
    <source>
        <dbReference type="Proteomes" id="UP000695562"/>
    </source>
</evidence>